<dbReference type="EMBL" id="JAWJWF010000048">
    <property type="protein sequence ID" value="KAK6620183.1"/>
    <property type="molecule type" value="Genomic_DNA"/>
</dbReference>
<dbReference type="Proteomes" id="UP001359485">
    <property type="component" value="Unassembled WGS sequence"/>
</dbReference>
<organism evidence="1 2">
    <name type="scientific">Polyplax serrata</name>
    <name type="common">Common mouse louse</name>
    <dbReference type="NCBI Taxonomy" id="468196"/>
    <lineage>
        <taxon>Eukaryota</taxon>
        <taxon>Metazoa</taxon>
        <taxon>Ecdysozoa</taxon>
        <taxon>Arthropoda</taxon>
        <taxon>Hexapoda</taxon>
        <taxon>Insecta</taxon>
        <taxon>Pterygota</taxon>
        <taxon>Neoptera</taxon>
        <taxon>Paraneoptera</taxon>
        <taxon>Psocodea</taxon>
        <taxon>Troctomorpha</taxon>
        <taxon>Phthiraptera</taxon>
        <taxon>Anoplura</taxon>
        <taxon>Polyplacidae</taxon>
        <taxon>Polyplax</taxon>
    </lineage>
</organism>
<keyword evidence="2" id="KW-1185">Reference proteome</keyword>
<gene>
    <name evidence="1" type="ORF">RUM44_006584</name>
</gene>
<comment type="caution">
    <text evidence="1">The sequence shown here is derived from an EMBL/GenBank/DDBJ whole genome shotgun (WGS) entry which is preliminary data.</text>
</comment>
<reference evidence="1 2" key="1">
    <citation type="submission" date="2023-09" db="EMBL/GenBank/DDBJ databases">
        <title>Genomes of two closely related lineages of the louse Polyplax serrata with different host specificities.</title>
        <authorList>
            <person name="Martinu J."/>
            <person name="Tarabai H."/>
            <person name="Stefka J."/>
            <person name="Hypsa V."/>
        </authorList>
    </citation>
    <scope>NUCLEOTIDE SEQUENCE [LARGE SCALE GENOMIC DNA]</scope>
    <source>
        <strain evidence="1">98ZLc_SE</strain>
    </source>
</reference>
<name>A0ABR1AIJ7_POLSC</name>
<evidence type="ECO:0000313" key="2">
    <source>
        <dbReference type="Proteomes" id="UP001359485"/>
    </source>
</evidence>
<evidence type="ECO:0000313" key="1">
    <source>
        <dbReference type="EMBL" id="KAK6620183.1"/>
    </source>
</evidence>
<accession>A0ABR1AIJ7</accession>
<sequence length="118" mass="13452">MYAGGGDEPERGCCEVYGHLPFGSLPSLKISNSPVYLKTDTSPVMTFVRVRQRKTKFSRRKSTQKAIPFRPRVKRRGTVHMNDNFVRVVKHKGKKNWSFRAEISLKEGKEGTTSSSYL</sequence>
<protein>
    <submittedName>
        <fullName evidence="1">Uncharacterized protein</fullName>
    </submittedName>
</protein>
<proteinExistence type="predicted"/>